<dbReference type="EMBL" id="WMBB01000002">
    <property type="protein sequence ID" value="MTE12215.1"/>
    <property type="molecule type" value="Genomic_DNA"/>
</dbReference>
<organism evidence="1 2">
    <name type="scientific">Nocardia aurantiaca</name>
    <dbReference type="NCBI Taxonomy" id="2675850"/>
    <lineage>
        <taxon>Bacteria</taxon>
        <taxon>Bacillati</taxon>
        <taxon>Actinomycetota</taxon>
        <taxon>Actinomycetes</taxon>
        <taxon>Mycobacteriales</taxon>
        <taxon>Nocardiaceae</taxon>
        <taxon>Nocardia</taxon>
    </lineage>
</organism>
<evidence type="ECO:0000313" key="2">
    <source>
        <dbReference type="Proteomes" id="UP000432464"/>
    </source>
</evidence>
<proteinExistence type="predicted"/>
<protein>
    <submittedName>
        <fullName evidence="1">Uncharacterized protein</fullName>
    </submittedName>
</protein>
<gene>
    <name evidence="1" type="ORF">GLP40_05370</name>
</gene>
<name>A0A6I3KUU6_9NOCA</name>
<evidence type="ECO:0000313" key="1">
    <source>
        <dbReference type="EMBL" id="MTE12215.1"/>
    </source>
</evidence>
<dbReference type="Proteomes" id="UP000432464">
    <property type="component" value="Unassembled WGS sequence"/>
</dbReference>
<reference evidence="1 2" key="1">
    <citation type="submission" date="2019-11" db="EMBL/GenBank/DDBJ databases">
        <title>Nocardia sp. nov. CT2-14 isolated from soil.</title>
        <authorList>
            <person name="Kanchanasin P."/>
            <person name="Tanasupawat S."/>
            <person name="Yuki M."/>
            <person name="Kudo T."/>
        </authorList>
    </citation>
    <scope>NUCLEOTIDE SEQUENCE [LARGE SCALE GENOMIC DNA]</scope>
    <source>
        <strain evidence="1 2">CT2-14</strain>
    </source>
</reference>
<accession>A0A6I3KUU6</accession>
<dbReference type="AlphaFoldDB" id="A0A6I3KUU6"/>
<keyword evidence="2" id="KW-1185">Reference proteome</keyword>
<comment type="caution">
    <text evidence="1">The sequence shown here is derived from an EMBL/GenBank/DDBJ whole genome shotgun (WGS) entry which is preliminary data.</text>
</comment>
<sequence>MPTTALSAIPRELPTLVDRIARTLSADEARAFSEAARSYANKGAILEIAAHSADESESYEHAVRTWRTPLRLLLILDPPSDSAAVDAYDDWVHWIAGGGLLALRGSDVLHRRAADSGKFRELTAVGALRVLQRIAACN</sequence>
<dbReference type="RefSeq" id="WP_154786667.1">
    <property type="nucleotide sequence ID" value="NZ_WMBB01000002.1"/>
</dbReference>